<feature type="binding site" evidence="7">
    <location>
        <position position="34"/>
    </location>
    <ligand>
        <name>substrate</name>
    </ligand>
</feature>
<dbReference type="GO" id="GO:0005524">
    <property type="term" value="F:ATP binding"/>
    <property type="evidence" value="ECO:0007669"/>
    <property type="project" value="UniProtKB-KW"/>
</dbReference>
<keyword evidence="11" id="KW-1185">Reference proteome</keyword>
<keyword evidence="4 10" id="KW-0418">Kinase</keyword>
<organism evidence="10 11">
    <name type="scientific">Aureispira anguillae</name>
    <dbReference type="NCBI Taxonomy" id="2864201"/>
    <lineage>
        <taxon>Bacteria</taxon>
        <taxon>Pseudomonadati</taxon>
        <taxon>Bacteroidota</taxon>
        <taxon>Saprospiria</taxon>
        <taxon>Saprospirales</taxon>
        <taxon>Saprospiraceae</taxon>
        <taxon>Aureispira</taxon>
    </lineage>
</organism>
<name>A0A915YBU4_9BACT</name>
<dbReference type="AlphaFoldDB" id="A0A915YBU4"/>
<dbReference type="SUPFAM" id="SSF52540">
    <property type="entry name" value="P-loop containing nucleoside triphosphate hydrolases"/>
    <property type="match status" value="1"/>
</dbReference>
<dbReference type="PANTHER" id="PTHR10513">
    <property type="entry name" value="DEOXYNUCLEOSIDE KINASE"/>
    <property type="match status" value="1"/>
</dbReference>
<feature type="binding site" evidence="7">
    <location>
        <position position="57"/>
    </location>
    <ligand>
        <name>substrate</name>
    </ligand>
</feature>
<proteinExistence type="inferred from homology"/>
<dbReference type="Proteomes" id="UP001060919">
    <property type="component" value="Chromosome"/>
</dbReference>
<evidence type="ECO:0000256" key="3">
    <source>
        <dbReference type="ARBA" id="ARBA00022741"/>
    </source>
</evidence>
<dbReference type="InterPro" id="IPR027417">
    <property type="entry name" value="P-loop_NTPase"/>
</dbReference>
<dbReference type="GO" id="GO:0005737">
    <property type="term" value="C:cytoplasm"/>
    <property type="evidence" value="ECO:0007669"/>
    <property type="project" value="TreeGrafter"/>
</dbReference>
<keyword evidence="3 8" id="KW-0547">Nucleotide-binding</keyword>
<dbReference type="Gene3D" id="3.40.50.300">
    <property type="entry name" value="P-loop containing nucleotide triphosphate hydrolases"/>
    <property type="match status" value="1"/>
</dbReference>
<feature type="active site" description="Proton acceptor" evidence="6">
    <location>
        <position position="81"/>
    </location>
</feature>
<dbReference type="FunFam" id="3.40.50.300:FF:000659">
    <property type="entry name" value="Deoxyguanosine kinase"/>
    <property type="match status" value="1"/>
</dbReference>
<evidence type="ECO:0000313" key="10">
    <source>
        <dbReference type="EMBL" id="BDS10201.1"/>
    </source>
</evidence>
<evidence type="ECO:0000256" key="2">
    <source>
        <dbReference type="ARBA" id="ARBA00022679"/>
    </source>
</evidence>
<dbReference type="KEGG" id="aup:AsAng_0009090"/>
<keyword evidence="2" id="KW-0808">Transferase</keyword>
<feature type="binding site" evidence="7">
    <location>
        <position position="82"/>
    </location>
    <ligand>
        <name>substrate</name>
    </ligand>
</feature>
<evidence type="ECO:0000259" key="9">
    <source>
        <dbReference type="Pfam" id="PF01712"/>
    </source>
</evidence>
<evidence type="ECO:0000256" key="1">
    <source>
        <dbReference type="ARBA" id="ARBA00007420"/>
    </source>
</evidence>
<accession>A0A915YBU4</accession>
<feature type="binding site" evidence="7">
    <location>
        <position position="87"/>
    </location>
    <ligand>
        <name>substrate</name>
    </ligand>
</feature>
<gene>
    <name evidence="10" type="ORF">AsAng_0009090</name>
</gene>
<dbReference type="CDD" id="cd01673">
    <property type="entry name" value="dNK"/>
    <property type="match status" value="1"/>
</dbReference>
<sequence>MKPKHIAIAGNIGAGKTTLCELLSNNFGWEVNYESTDDNPYLEDFYNDMSRWSFNLQIYFLNNRYRQIVEIQKGDTTVIQDRSIYEDAHIFAPNLHQMGLMATRDFHNYFDLFKLMSSQVNAPDLLIYLKASVPTLVNHIQKRGRDYESTMSLNYLKSLNDKYEEWINNYDAGKLLVLDVNELDYKDNIEHRQFVIDEVSKQLNL</sequence>
<evidence type="ECO:0000256" key="7">
    <source>
        <dbReference type="PIRSR" id="PIRSR000705-2"/>
    </source>
</evidence>
<feature type="binding site" evidence="7">
    <location>
        <position position="148"/>
    </location>
    <ligand>
        <name>substrate</name>
    </ligand>
</feature>
<comment type="similarity">
    <text evidence="1">Belongs to the DCK/DGK family.</text>
</comment>
<protein>
    <submittedName>
        <fullName evidence="10">Deoxynucleoside kinase</fullName>
    </submittedName>
</protein>
<feature type="domain" description="Deoxynucleoside kinase" evidence="9">
    <location>
        <begin position="6"/>
        <end position="201"/>
    </location>
</feature>
<evidence type="ECO:0000256" key="5">
    <source>
        <dbReference type="ARBA" id="ARBA00022840"/>
    </source>
</evidence>
<dbReference type="Pfam" id="PF01712">
    <property type="entry name" value="dNK"/>
    <property type="match status" value="1"/>
</dbReference>
<keyword evidence="5 8" id="KW-0067">ATP-binding</keyword>
<dbReference type="InterPro" id="IPR002624">
    <property type="entry name" value="DCK/DGK"/>
</dbReference>
<dbReference type="RefSeq" id="WP_264791533.1">
    <property type="nucleotide sequence ID" value="NZ_AP026867.1"/>
</dbReference>
<evidence type="ECO:0000256" key="6">
    <source>
        <dbReference type="PIRSR" id="PIRSR000705-1"/>
    </source>
</evidence>
<dbReference type="InterPro" id="IPR031314">
    <property type="entry name" value="DNK_dom"/>
</dbReference>
<feature type="binding site" evidence="8">
    <location>
        <begin position="10"/>
        <end position="18"/>
    </location>
    <ligand>
        <name>ATP</name>
        <dbReference type="ChEBI" id="CHEBI:30616"/>
    </ligand>
</feature>
<dbReference type="PANTHER" id="PTHR10513:SF35">
    <property type="entry name" value="DEOXYADENOSINE KINASE"/>
    <property type="match status" value="1"/>
</dbReference>
<evidence type="ECO:0000256" key="8">
    <source>
        <dbReference type="PIRSR" id="PIRSR000705-3"/>
    </source>
</evidence>
<feature type="binding site" evidence="7">
    <location>
        <position position="46"/>
    </location>
    <ligand>
        <name>substrate</name>
    </ligand>
</feature>
<reference evidence="10" key="1">
    <citation type="submission" date="2022-09" db="EMBL/GenBank/DDBJ databases">
        <title>Aureispira anguillicida sp. nov., isolated from Leptocephalus of Japanese eel Anguilla japonica.</title>
        <authorList>
            <person name="Yuasa K."/>
            <person name="Mekata T."/>
            <person name="Ikunari K."/>
        </authorList>
    </citation>
    <scope>NUCLEOTIDE SEQUENCE</scope>
    <source>
        <strain evidence="10">EL160426</strain>
    </source>
</reference>
<dbReference type="InterPro" id="IPR050566">
    <property type="entry name" value="Deoxyribonucleoside_kinase"/>
</dbReference>
<dbReference type="EMBL" id="AP026867">
    <property type="protein sequence ID" value="BDS10201.1"/>
    <property type="molecule type" value="Genomic_DNA"/>
</dbReference>
<evidence type="ECO:0000313" key="11">
    <source>
        <dbReference type="Proteomes" id="UP001060919"/>
    </source>
</evidence>
<evidence type="ECO:0000256" key="4">
    <source>
        <dbReference type="ARBA" id="ARBA00022777"/>
    </source>
</evidence>
<dbReference type="GO" id="GO:0019136">
    <property type="term" value="F:deoxynucleoside kinase activity"/>
    <property type="evidence" value="ECO:0007669"/>
    <property type="project" value="InterPro"/>
</dbReference>
<dbReference type="PIRSF" id="PIRSF000705">
    <property type="entry name" value="DNK"/>
    <property type="match status" value="1"/>
</dbReference>